<protein>
    <submittedName>
        <fullName evidence="1">Unplaced genomic scaffold scaffold_822, whole genome shotgun sequence</fullName>
    </submittedName>
</protein>
<dbReference type="EMBL" id="KN825644">
    <property type="protein sequence ID" value="KIK82306.1"/>
    <property type="molecule type" value="Genomic_DNA"/>
</dbReference>
<dbReference type="Proteomes" id="UP000054538">
    <property type="component" value="Unassembled WGS sequence"/>
</dbReference>
<proteinExistence type="predicted"/>
<organism evidence="1 2">
    <name type="scientific">Paxillus rubicundulus Ve08.2h10</name>
    <dbReference type="NCBI Taxonomy" id="930991"/>
    <lineage>
        <taxon>Eukaryota</taxon>
        <taxon>Fungi</taxon>
        <taxon>Dikarya</taxon>
        <taxon>Basidiomycota</taxon>
        <taxon>Agaricomycotina</taxon>
        <taxon>Agaricomycetes</taxon>
        <taxon>Agaricomycetidae</taxon>
        <taxon>Boletales</taxon>
        <taxon>Paxilineae</taxon>
        <taxon>Paxillaceae</taxon>
        <taxon>Paxillus</taxon>
    </lineage>
</organism>
<dbReference type="HOGENOM" id="CLU_2961534_0_0_1"/>
<evidence type="ECO:0000313" key="2">
    <source>
        <dbReference type="Proteomes" id="UP000054538"/>
    </source>
</evidence>
<reference evidence="1 2" key="1">
    <citation type="submission" date="2014-04" db="EMBL/GenBank/DDBJ databases">
        <authorList>
            <consortium name="DOE Joint Genome Institute"/>
            <person name="Kuo A."/>
            <person name="Kohler A."/>
            <person name="Jargeat P."/>
            <person name="Nagy L.G."/>
            <person name="Floudas D."/>
            <person name="Copeland A."/>
            <person name="Barry K.W."/>
            <person name="Cichocki N."/>
            <person name="Veneault-Fourrey C."/>
            <person name="LaButti K."/>
            <person name="Lindquist E.A."/>
            <person name="Lipzen A."/>
            <person name="Lundell T."/>
            <person name="Morin E."/>
            <person name="Murat C."/>
            <person name="Sun H."/>
            <person name="Tunlid A."/>
            <person name="Henrissat B."/>
            <person name="Grigoriev I.V."/>
            <person name="Hibbett D.S."/>
            <person name="Martin F."/>
            <person name="Nordberg H.P."/>
            <person name="Cantor M.N."/>
            <person name="Hua S.X."/>
        </authorList>
    </citation>
    <scope>NUCLEOTIDE SEQUENCE [LARGE SCALE GENOMIC DNA]</scope>
    <source>
        <strain evidence="1 2">Ve08.2h10</strain>
    </source>
</reference>
<sequence>MAHASTTRSVTRPTRHCLVADAPTACNSRKPVETHERARYMIRPVFQKWRPLSLSSPVE</sequence>
<dbReference type="AlphaFoldDB" id="A0A0D0DDB4"/>
<keyword evidence="2" id="KW-1185">Reference proteome</keyword>
<gene>
    <name evidence="1" type="ORF">PAXRUDRAFT_832286</name>
</gene>
<evidence type="ECO:0000313" key="1">
    <source>
        <dbReference type="EMBL" id="KIK82306.1"/>
    </source>
</evidence>
<name>A0A0D0DDB4_9AGAM</name>
<accession>A0A0D0DDB4</accession>
<reference evidence="2" key="2">
    <citation type="submission" date="2015-01" db="EMBL/GenBank/DDBJ databases">
        <title>Evolutionary Origins and Diversification of the Mycorrhizal Mutualists.</title>
        <authorList>
            <consortium name="DOE Joint Genome Institute"/>
            <consortium name="Mycorrhizal Genomics Consortium"/>
            <person name="Kohler A."/>
            <person name="Kuo A."/>
            <person name="Nagy L.G."/>
            <person name="Floudas D."/>
            <person name="Copeland A."/>
            <person name="Barry K.W."/>
            <person name="Cichocki N."/>
            <person name="Veneault-Fourrey C."/>
            <person name="LaButti K."/>
            <person name="Lindquist E.A."/>
            <person name="Lipzen A."/>
            <person name="Lundell T."/>
            <person name="Morin E."/>
            <person name="Murat C."/>
            <person name="Riley R."/>
            <person name="Ohm R."/>
            <person name="Sun H."/>
            <person name="Tunlid A."/>
            <person name="Henrissat B."/>
            <person name="Grigoriev I.V."/>
            <person name="Hibbett D.S."/>
            <person name="Martin F."/>
        </authorList>
    </citation>
    <scope>NUCLEOTIDE SEQUENCE [LARGE SCALE GENOMIC DNA]</scope>
    <source>
        <strain evidence="2">Ve08.2h10</strain>
    </source>
</reference>
<dbReference type="InParanoid" id="A0A0D0DDB4"/>